<evidence type="ECO:0000256" key="1">
    <source>
        <dbReference type="ARBA" id="ARBA00022516"/>
    </source>
</evidence>
<gene>
    <name evidence="8 10" type="primary">acpS</name>
    <name evidence="10" type="ORF">H9808_08545</name>
</gene>
<dbReference type="HAMAP" id="MF_00101">
    <property type="entry name" value="AcpS"/>
    <property type="match status" value="1"/>
</dbReference>
<feature type="binding site" evidence="8">
    <location>
        <position position="8"/>
    </location>
    <ligand>
        <name>Mg(2+)</name>
        <dbReference type="ChEBI" id="CHEBI:18420"/>
    </ligand>
</feature>
<comment type="catalytic activity">
    <reaction evidence="8">
        <text>apo-[ACP] + CoA = holo-[ACP] + adenosine 3',5'-bisphosphate + H(+)</text>
        <dbReference type="Rhea" id="RHEA:12068"/>
        <dbReference type="Rhea" id="RHEA-COMP:9685"/>
        <dbReference type="Rhea" id="RHEA-COMP:9690"/>
        <dbReference type="ChEBI" id="CHEBI:15378"/>
        <dbReference type="ChEBI" id="CHEBI:29999"/>
        <dbReference type="ChEBI" id="CHEBI:57287"/>
        <dbReference type="ChEBI" id="CHEBI:58343"/>
        <dbReference type="ChEBI" id="CHEBI:64479"/>
        <dbReference type="EC" id="2.7.8.7"/>
    </reaction>
</comment>
<dbReference type="InterPro" id="IPR002582">
    <property type="entry name" value="ACPS"/>
</dbReference>
<dbReference type="GO" id="GO:0006633">
    <property type="term" value="P:fatty acid biosynthetic process"/>
    <property type="evidence" value="ECO:0007669"/>
    <property type="project" value="UniProtKB-UniRule"/>
</dbReference>
<reference evidence="10" key="2">
    <citation type="submission" date="2021-04" db="EMBL/GenBank/DDBJ databases">
        <authorList>
            <person name="Gilroy R."/>
        </authorList>
    </citation>
    <scope>NUCLEOTIDE SEQUENCE</scope>
    <source>
        <strain evidence="10">CHK169-4300</strain>
    </source>
</reference>
<dbReference type="SUPFAM" id="SSF56214">
    <property type="entry name" value="4'-phosphopantetheinyl transferase"/>
    <property type="match status" value="1"/>
</dbReference>
<dbReference type="Pfam" id="PF01648">
    <property type="entry name" value="ACPS"/>
    <property type="match status" value="1"/>
</dbReference>
<dbReference type="InterPro" id="IPR004568">
    <property type="entry name" value="Ppantetheine-prot_Trfase_dom"/>
</dbReference>
<dbReference type="Gene3D" id="3.90.470.20">
    <property type="entry name" value="4'-phosphopantetheinyl transferase domain"/>
    <property type="match status" value="1"/>
</dbReference>
<dbReference type="GO" id="GO:0000287">
    <property type="term" value="F:magnesium ion binding"/>
    <property type="evidence" value="ECO:0007669"/>
    <property type="project" value="UniProtKB-UniRule"/>
</dbReference>
<feature type="domain" description="4'-phosphopantetheinyl transferase" evidence="9">
    <location>
        <begin position="5"/>
        <end position="111"/>
    </location>
</feature>
<dbReference type="NCBIfam" id="TIGR00516">
    <property type="entry name" value="acpS"/>
    <property type="match status" value="1"/>
</dbReference>
<evidence type="ECO:0000256" key="6">
    <source>
        <dbReference type="ARBA" id="ARBA00023098"/>
    </source>
</evidence>
<evidence type="ECO:0000256" key="5">
    <source>
        <dbReference type="ARBA" id="ARBA00022842"/>
    </source>
</evidence>
<dbReference type="GO" id="GO:0008897">
    <property type="term" value="F:holo-[acyl-carrier-protein] synthase activity"/>
    <property type="evidence" value="ECO:0007669"/>
    <property type="project" value="UniProtKB-UniRule"/>
</dbReference>
<keyword evidence="2 8" id="KW-0808">Transferase</keyword>
<evidence type="ECO:0000313" key="10">
    <source>
        <dbReference type="EMBL" id="HIZ71793.1"/>
    </source>
</evidence>
<keyword evidence="5 8" id="KW-0460">Magnesium</keyword>
<evidence type="ECO:0000259" key="9">
    <source>
        <dbReference type="Pfam" id="PF01648"/>
    </source>
</evidence>
<dbReference type="EC" id="2.7.8.7" evidence="8"/>
<keyword evidence="6 8" id="KW-0443">Lipid metabolism</keyword>
<dbReference type="GO" id="GO:0005737">
    <property type="term" value="C:cytoplasm"/>
    <property type="evidence" value="ECO:0007669"/>
    <property type="project" value="UniProtKB-SubCell"/>
</dbReference>
<keyword evidence="7 8" id="KW-0275">Fatty acid biosynthesis</keyword>
<name>A0A9D2G389_9LACT</name>
<feature type="binding site" evidence="8">
    <location>
        <position position="58"/>
    </location>
    <ligand>
        <name>Mg(2+)</name>
        <dbReference type="ChEBI" id="CHEBI:18420"/>
    </ligand>
</feature>
<keyword evidence="3 8" id="KW-0479">Metal-binding</keyword>
<keyword evidence="8" id="KW-0963">Cytoplasm</keyword>
<comment type="caution">
    <text evidence="10">The sequence shown here is derived from an EMBL/GenBank/DDBJ whole genome shotgun (WGS) entry which is preliminary data.</text>
</comment>
<comment type="function">
    <text evidence="8">Transfers the 4'-phosphopantetheine moiety from coenzyme A to a Ser of acyl-carrier-protein.</text>
</comment>
<organism evidence="10 11">
    <name type="scientific">Candidatus Atopostipes pullistercoris</name>
    <dbReference type="NCBI Taxonomy" id="2838467"/>
    <lineage>
        <taxon>Bacteria</taxon>
        <taxon>Bacillati</taxon>
        <taxon>Bacillota</taxon>
        <taxon>Bacilli</taxon>
        <taxon>Lactobacillales</taxon>
        <taxon>Carnobacteriaceae</taxon>
        <taxon>Atopostipes</taxon>
    </lineage>
</organism>
<proteinExistence type="inferred from homology"/>
<keyword evidence="1 8" id="KW-0444">Lipid biosynthesis</keyword>
<dbReference type="InterPro" id="IPR008278">
    <property type="entry name" value="4-PPantetheinyl_Trfase_dom"/>
</dbReference>
<protein>
    <recommendedName>
        <fullName evidence="8">Holo-[acyl-carrier-protein] synthase</fullName>
        <shortName evidence="8">Holo-ACP synthase</shortName>
        <ecNumber evidence="8">2.7.8.7</ecNumber>
    </recommendedName>
    <alternativeName>
        <fullName evidence="8">4'-phosphopantetheinyl transferase AcpS</fullName>
    </alternativeName>
</protein>
<dbReference type="AlphaFoldDB" id="A0A9D2G389"/>
<dbReference type="InterPro" id="IPR037143">
    <property type="entry name" value="4-PPantetheinyl_Trfase_dom_sf"/>
</dbReference>
<evidence type="ECO:0000256" key="4">
    <source>
        <dbReference type="ARBA" id="ARBA00022832"/>
    </source>
</evidence>
<comment type="similarity">
    <text evidence="8">Belongs to the P-Pant transferase superfamily. AcpS family.</text>
</comment>
<reference evidence="10" key="1">
    <citation type="journal article" date="2021" name="PeerJ">
        <title>Extensive microbial diversity within the chicken gut microbiome revealed by metagenomics and culture.</title>
        <authorList>
            <person name="Gilroy R."/>
            <person name="Ravi A."/>
            <person name="Getino M."/>
            <person name="Pursley I."/>
            <person name="Horton D.L."/>
            <person name="Alikhan N.F."/>
            <person name="Baker D."/>
            <person name="Gharbi K."/>
            <person name="Hall N."/>
            <person name="Watson M."/>
            <person name="Adriaenssens E.M."/>
            <person name="Foster-Nyarko E."/>
            <person name="Jarju S."/>
            <person name="Secka A."/>
            <person name="Antonio M."/>
            <person name="Oren A."/>
            <person name="Chaudhuri R.R."/>
            <person name="La Ragione R."/>
            <person name="Hildebrand F."/>
            <person name="Pallen M.J."/>
        </authorList>
    </citation>
    <scope>NUCLEOTIDE SEQUENCE</scope>
    <source>
        <strain evidence="10">CHK169-4300</strain>
    </source>
</reference>
<comment type="subcellular location">
    <subcellularLocation>
        <location evidence="8">Cytoplasm</location>
    </subcellularLocation>
</comment>
<dbReference type="NCBIfam" id="TIGR00556">
    <property type="entry name" value="pantethn_trn"/>
    <property type="match status" value="1"/>
</dbReference>
<keyword evidence="4 8" id="KW-0276">Fatty acid metabolism</keyword>
<evidence type="ECO:0000256" key="3">
    <source>
        <dbReference type="ARBA" id="ARBA00022723"/>
    </source>
</evidence>
<evidence type="ECO:0000313" key="11">
    <source>
        <dbReference type="Proteomes" id="UP000824106"/>
    </source>
</evidence>
<comment type="cofactor">
    <cofactor evidence="8">
        <name>Mg(2+)</name>
        <dbReference type="ChEBI" id="CHEBI:18420"/>
    </cofactor>
</comment>
<dbReference type="EMBL" id="DXAZ01000143">
    <property type="protein sequence ID" value="HIZ71793.1"/>
    <property type="molecule type" value="Genomic_DNA"/>
</dbReference>
<dbReference type="Proteomes" id="UP000824106">
    <property type="component" value="Unassembled WGS sequence"/>
</dbReference>
<evidence type="ECO:0000256" key="2">
    <source>
        <dbReference type="ARBA" id="ARBA00022679"/>
    </source>
</evidence>
<evidence type="ECO:0000256" key="7">
    <source>
        <dbReference type="ARBA" id="ARBA00023160"/>
    </source>
</evidence>
<sequence>MIVGTGIDLIELERIQSILARQERFYTRVLTPKEQKLYLTLPKHRQIEFLAGRFAAKEAFSKAMGTGIGKKVSFQDLEILPDTMNKPIAQSKQFTGNIHLSITHSKQYAMAQVLLERE</sequence>
<evidence type="ECO:0000256" key="8">
    <source>
        <dbReference type="HAMAP-Rule" id="MF_00101"/>
    </source>
</evidence>
<accession>A0A9D2G389</accession>